<keyword evidence="6" id="KW-0503">Monooxygenase</keyword>
<feature type="region of interest" description="Disordered" evidence="7">
    <location>
        <begin position="177"/>
        <end position="226"/>
    </location>
</feature>
<dbReference type="InterPro" id="IPR017972">
    <property type="entry name" value="Cyt_P450_CS"/>
</dbReference>
<reference evidence="8" key="1">
    <citation type="journal article" date="2023" name="DNA Res.">
        <title>Chromosome-level genome assembly of Phrynocephalus forsythii using third-generation DNA sequencing and Hi-C analysis.</title>
        <authorList>
            <person name="Qi Y."/>
            <person name="Zhao W."/>
            <person name="Zhao Y."/>
            <person name="Niu C."/>
            <person name="Cao S."/>
            <person name="Zhang Y."/>
        </authorList>
    </citation>
    <scope>NUCLEOTIDE SEQUENCE</scope>
    <source>
        <tissue evidence="8">Muscle</tissue>
    </source>
</reference>
<evidence type="ECO:0000313" key="9">
    <source>
        <dbReference type="Proteomes" id="UP001142489"/>
    </source>
</evidence>
<dbReference type="InterPro" id="IPR001128">
    <property type="entry name" value="Cyt_P450"/>
</dbReference>
<keyword evidence="9" id="KW-1185">Reference proteome</keyword>
<organism evidence="8 9">
    <name type="scientific">Phrynocephalus forsythii</name>
    <dbReference type="NCBI Taxonomy" id="171643"/>
    <lineage>
        <taxon>Eukaryota</taxon>
        <taxon>Metazoa</taxon>
        <taxon>Chordata</taxon>
        <taxon>Craniata</taxon>
        <taxon>Vertebrata</taxon>
        <taxon>Euteleostomi</taxon>
        <taxon>Lepidosauria</taxon>
        <taxon>Squamata</taxon>
        <taxon>Bifurcata</taxon>
        <taxon>Unidentata</taxon>
        <taxon>Episquamata</taxon>
        <taxon>Toxicofera</taxon>
        <taxon>Iguania</taxon>
        <taxon>Acrodonta</taxon>
        <taxon>Agamidae</taxon>
        <taxon>Agaminae</taxon>
        <taxon>Phrynocephalus</taxon>
    </lineage>
</organism>
<dbReference type="GO" id="GO:0016125">
    <property type="term" value="P:sterol metabolic process"/>
    <property type="evidence" value="ECO:0007669"/>
    <property type="project" value="TreeGrafter"/>
</dbReference>
<feature type="compositionally biased region" description="Polar residues" evidence="7">
    <location>
        <begin position="338"/>
        <end position="347"/>
    </location>
</feature>
<dbReference type="GO" id="GO:0020037">
    <property type="term" value="F:heme binding"/>
    <property type="evidence" value="ECO:0007669"/>
    <property type="project" value="InterPro"/>
</dbReference>
<proteinExistence type="inferred from homology"/>
<evidence type="ECO:0000256" key="5">
    <source>
        <dbReference type="PIRSR" id="PIRSR602403-1"/>
    </source>
</evidence>
<evidence type="ECO:0000256" key="2">
    <source>
        <dbReference type="ARBA" id="ARBA00022617"/>
    </source>
</evidence>
<evidence type="ECO:0000256" key="7">
    <source>
        <dbReference type="SAM" id="MobiDB-lite"/>
    </source>
</evidence>
<dbReference type="PANTHER" id="PTHR24286">
    <property type="entry name" value="CYTOCHROME P450 26"/>
    <property type="match status" value="1"/>
</dbReference>
<dbReference type="GO" id="GO:0004497">
    <property type="term" value="F:monooxygenase activity"/>
    <property type="evidence" value="ECO:0007669"/>
    <property type="project" value="UniProtKB-KW"/>
</dbReference>
<sequence>MGSKERWVISGEEIEALKFPAPEIRDGVQDPPVGKAGNPRERRGECAQAAAGRAQPGERPMAPQHPDPAGLPHPPQRQRRDPPAAEEDFGSRLQPGCLGDLPAGDPESHGSGAAGLVPGARSRRGLSFCQDPHLPHRGPDPAGAPAGREGVPGPLAHLRAAGGESLLLAAQPPLQRVAQGNQGPGSFTRLHGEGDRGKIATEGSRGSQRRLGFHHQQRQGTGKRIHHAGESSIELIFAAFFTTASASTSMILLLLQHPLVIEKIQQELASYDLLRQCHCFASESSPTNHQPCQAMPVAHGKESQAKDFKRSLPLKVEGEHDRETKREENGPNLYPVAQATQATSHGTINRPCSVPRQKESGQLPSTVEGPECHCQPYLTMEKMGRLRYLDCVVKEVLRLLPPVSGGYRTALQTFELEGYQIPKGWSVMYSIRDTHETANIYQSPPDTFDPERFWVSQEEREESKTANPLRFHYIPFGGGVRNCIGKELAQTILKVLAIKLVSTARWELATPHFPKMQTVPIVHPVDGLQLYFHPLKAGTENRRMSKTDT</sequence>
<dbReference type="GO" id="GO:0005506">
    <property type="term" value="F:iron ion binding"/>
    <property type="evidence" value="ECO:0007669"/>
    <property type="project" value="InterPro"/>
</dbReference>
<evidence type="ECO:0000256" key="3">
    <source>
        <dbReference type="ARBA" id="ARBA00022723"/>
    </source>
</evidence>
<comment type="cofactor">
    <cofactor evidence="5">
        <name>heme</name>
        <dbReference type="ChEBI" id="CHEBI:30413"/>
    </cofactor>
</comment>
<evidence type="ECO:0000313" key="8">
    <source>
        <dbReference type="EMBL" id="KAJ7324137.1"/>
    </source>
</evidence>
<dbReference type="Gene3D" id="1.10.630.10">
    <property type="entry name" value="Cytochrome P450"/>
    <property type="match status" value="2"/>
</dbReference>
<feature type="compositionally biased region" description="Basic residues" evidence="7">
    <location>
        <begin position="207"/>
        <end position="226"/>
    </location>
</feature>
<dbReference type="Proteomes" id="UP001142489">
    <property type="component" value="Unassembled WGS sequence"/>
</dbReference>
<feature type="region of interest" description="Disordered" evidence="7">
    <location>
        <begin position="19"/>
        <end position="156"/>
    </location>
</feature>
<dbReference type="PANTHER" id="PTHR24286:SF100">
    <property type="entry name" value="CYTOCHROME P450 26C1"/>
    <property type="match status" value="1"/>
</dbReference>
<keyword evidence="3 5" id="KW-0479">Metal-binding</keyword>
<protein>
    <recommendedName>
        <fullName evidence="10">Cytochrome P450 26C1</fullName>
    </recommendedName>
</protein>
<dbReference type="OrthoDB" id="1372046at2759"/>
<keyword evidence="2 5" id="KW-0349">Heme</keyword>
<dbReference type="GO" id="GO:0034653">
    <property type="term" value="P:retinoic acid catabolic process"/>
    <property type="evidence" value="ECO:0007669"/>
    <property type="project" value="UniProtKB-ARBA"/>
</dbReference>
<name>A0A9Q0XQS9_9SAUR</name>
<comment type="similarity">
    <text evidence="1 6">Belongs to the cytochrome P450 family.</text>
</comment>
<dbReference type="Pfam" id="PF00067">
    <property type="entry name" value="p450"/>
    <property type="match status" value="1"/>
</dbReference>
<keyword evidence="6" id="KW-0560">Oxidoreductase</keyword>
<evidence type="ECO:0008006" key="10">
    <source>
        <dbReference type="Google" id="ProtNLM"/>
    </source>
</evidence>
<dbReference type="GO" id="GO:0016705">
    <property type="term" value="F:oxidoreductase activity, acting on paired donors, with incorporation or reduction of molecular oxygen"/>
    <property type="evidence" value="ECO:0007669"/>
    <property type="project" value="InterPro"/>
</dbReference>
<feature type="binding site" description="axial binding residue" evidence="5">
    <location>
        <position position="483"/>
    </location>
    <ligand>
        <name>heme</name>
        <dbReference type="ChEBI" id="CHEBI:30413"/>
    </ligand>
    <ligandPart>
        <name>Fe</name>
        <dbReference type="ChEBI" id="CHEBI:18248"/>
    </ligandPart>
</feature>
<dbReference type="SUPFAM" id="SSF48264">
    <property type="entry name" value="Cytochrome P450"/>
    <property type="match status" value="1"/>
</dbReference>
<gene>
    <name evidence="8" type="ORF">JRQ81_017157</name>
</gene>
<evidence type="ECO:0000256" key="4">
    <source>
        <dbReference type="ARBA" id="ARBA00023004"/>
    </source>
</evidence>
<feature type="region of interest" description="Disordered" evidence="7">
    <location>
        <begin position="298"/>
        <end position="366"/>
    </location>
</feature>
<feature type="compositionally biased region" description="Pro residues" evidence="7">
    <location>
        <begin position="63"/>
        <end position="75"/>
    </location>
</feature>
<feature type="compositionally biased region" description="Basic and acidic residues" evidence="7">
    <location>
        <begin position="190"/>
        <end position="199"/>
    </location>
</feature>
<feature type="compositionally biased region" description="Basic and acidic residues" evidence="7">
    <location>
        <begin position="299"/>
        <end position="329"/>
    </location>
</feature>
<accession>A0A9Q0XQS9</accession>
<keyword evidence="4 5" id="KW-0408">Iron</keyword>
<dbReference type="PRINTS" id="PR00465">
    <property type="entry name" value="EP450IV"/>
</dbReference>
<dbReference type="InterPro" id="IPR036396">
    <property type="entry name" value="Cyt_P450_sf"/>
</dbReference>
<dbReference type="EMBL" id="JAPFRF010000008">
    <property type="protein sequence ID" value="KAJ7324137.1"/>
    <property type="molecule type" value="Genomic_DNA"/>
</dbReference>
<comment type="caution">
    <text evidence="8">The sequence shown here is derived from an EMBL/GenBank/DDBJ whole genome shotgun (WGS) entry which is preliminary data.</text>
</comment>
<dbReference type="PROSITE" id="PS00086">
    <property type="entry name" value="CYTOCHROME_P450"/>
    <property type="match status" value="1"/>
</dbReference>
<evidence type="ECO:0000256" key="1">
    <source>
        <dbReference type="ARBA" id="ARBA00010617"/>
    </source>
</evidence>
<evidence type="ECO:0000256" key="6">
    <source>
        <dbReference type="RuleBase" id="RU000461"/>
    </source>
</evidence>
<dbReference type="AlphaFoldDB" id="A0A9Q0XQS9"/>
<dbReference type="InterPro" id="IPR002403">
    <property type="entry name" value="Cyt_P450_E_grp-IV"/>
</dbReference>
<dbReference type="PRINTS" id="PR00385">
    <property type="entry name" value="P450"/>
</dbReference>